<dbReference type="GeneID" id="28828197"/>
<dbReference type="InterPro" id="IPR049704">
    <property type="entry name" value="Aminotrans_3_PPA_site"/>
</dbReference>
<evidence type="ECO:0000256" key="1">
    <source>
        <dbReference type="ARBA" id="ARBA00001933"/>
    </source>
</evidence>
<comment type="cofactor">
    <cofactor evidence="1 9">
        <name>pyridoxal 5'-phosphate</name>
        <dbReference type="ChEBI" id="CHEBI:597326"/>
    </cofactor>
</comment>
<dbReference type="FunFam" id="3.40.640.10:FF:000011">
    <property type="entry name" value="Ornithine aminotransferase"/>
    <property type="match status" value="1"/>
</dbReference>
<dbReference type="EMBL" id="KQ947416">
    <property type="protein sequence ID" value="KUJ16407.1"/>
    <property type="molecule type" value="Genomic_DNA"/>
</dbReference>
<evidence type="ECO:0000256" key="7">
    <source>
        <dbReference type="ARBA" id="ARBA00022898"/>
    </source>
</evidence>
<evidence type="ECO:0000256" key="2">
    <source>
        <dbReference type="ARBA" id="ARBA00004998"/>
    </source>
</evidence>
<evidence type="ECO:0000313" key="10">
    <source>
        <dbReference type="EMBL" id="KUJ16407.1"/>
    </source>
</evidence>
<dbReference type="UniPathway" id="UPA00098">
    <property type="reaction ID" value="UER00358"/>
</dbReference>
<evidence type="ECO:0000256" key="8">
    <source>
        <dbReference type="RuleBase" id="RU003560"/>
    </source>
</evidence>
<dbReference type="AlphaFoldDB" id="A0A194X9F3"/>
<dbReference type="InterPro" id="IPR015421">
    <property type="entry name" value="PyrdxlP-dep_Trfase_major"/>
</dbReference>
<sequence length="437" mass="46777">MTSSKSPYTISAKTQEVVDDYRKYVAGGFAPYPVALTRVLGSQAWDIDEKQYIDFLSMYSVVNMGHNHPKILAAAIKAMSEGAVINLPFHSPYYGQLAEKLHQMFGYDKFVAMTSGAEAADAAVKIARKWGYLTKKIPEGKCHILTAAACYHGVTISTVSLASKKSHLFGPFVPSVGSTSPSGKVVAFGMINDLREALELDGERIAAFMIEPIQGSAGIIVPPKGYLKEVAELCKKHNVLFVCDEVQTGLGRTGADLCHLREGVRPDLVVLGKALAGGMYALSGVLGDDNTMSLIDPFEIGSTMAANPVGCSAAIAALDVLVDEQLSSRANEMGALLVSTLSAADLPHVKEITGHGLFYALVLDDKPPKVTPRRIVSLLAQRGVLASAAGLKRIRICPPLTISKEELLKGVEILIGVFKDIEDMGELPAEVLVDVRH</sequence>
<evidence type="ECO:0000256" key="9">
    <source>
        <dbReference type="RuleBase" id="RU365036"/>
    </source>
</evidence>
<comment type="similarity">
    <text evidence="3 8">Belongs to the class-III pyridoxal-phosphate-dependent aminotransferase family.</text>
</comment>
<dbReference type="InParanoid" id="A0A194X9F3"/>
<protein>
    <recommendedName>
        <fullName evidence="4 9">Ornithine aminotransferase</fullName>
        <ecNumber evidence="4 9">2.6.1.13</ecNumber>
    </recommendedName>
</protein>
<proteinExistence type="inferred from homology"/>
<evidence type="ECO:0000256" key="3">
    <source>
        <dbReference type="ARBA" id="ARBA00008954"/>
    </source>
</evidence>
<comment type="catalytic activity">
    <reaction evidence="9">
        <text>a 2-oxocarboxylate + L-ornithine = L-glutamate 5-semialdehyde + an L-alpha-amino acid</text>
        <dbReference type="Rhea" id="RHEA:13877"/>
        <dbReference type="ChEBI" id="CHEBI:35179"/>
        <dbReference type="ChEBI" id="CHEBI:46911"/>
        <dbReference type="ChEBI" id="CHEBI:58066"/>
        <dbReference type="ChEBI" id="CHEBI:59869"/>
        <dbReference type="EC" id="2.6.1.13"/>
    </reaction>
</comment>
<evidence type="ECO:0000313" key="11">
    <source>
        <dbReference type="Proteomes" id="UP000070700"/>
    </source>
</evidence>
<dbReference type="InterPro" id="IPR015422">
    <property type="entry name" value="PyrdxlP-dep_Trfase_small"/>
</dbReference>
<dbReference type="InterPro" id="IPR015424">
    <property type="entry name" value="PyrdxlP-dep_Trfase"/>
</dbReference>
<comment type="pathway">
    <text evidence="2 9">Amino-acid biosynthesis; L-proline biosynthesis; L-glutamate 5-semialdehyde from L-ornithine: step 1/1.</text>
</comment>
<keyword evidence="6 9" id="KW-0808">Transferase</keyword>
<dbReference type="InterPro" id="IPR005814">
    <property type="entry name" value="Aminotrans_3"/>
</dbReference>
<dbReference type="Gene3D" id="3.90.1150.10">
    <property type="entry name" value="Aspartate Aminotransferase, domain 1"/>
    <property type="match status" value="1"/>
</dbReference>
<dbReference type="PROSITE" id="PS00600">
    <property type="entry name" value="AA_TRANSFER_CLASS_3"/>
    <property type="match status" value="1"/>
</dbReference>
<dbReference type="GO" id="GO:0055129">
    <property type="term" value="P:L-proline biosynthetic process"/>
    <property type="evidence" value="ECO:0007669"/>
    <property type="project" value="UniProtKB-UniPathway"/>
</dbReference>
<dbReference type="Proteomes" id="UP000070700">
    <property type="component" value="Unassembled WGS sequence"/>
</dbReference>
<dbReference type="InterPro" id="IPR010164">
    <property type="entry name" value="Orn_aminotrans"/>
</dbReference>
<evidence type="ECO:0000256" key="5">
    <source>
        <dbReference type="ARBA" id="ARBA00022576"/>
    </source>
</evidence>
<dbReference type="GO" id="GO:0030170">
    <property type="term" value="F:pyridoxal phosphate binding"/>
    <property type="evidence" value="ECO:0007669"/>
    <property type="project" value="InterPro"/>
</dbReference>
<dbReference type="KEGG" id="psco:LY89DRAFT_719130"/>
<dbReference type="RefSeq" id="XP_018070762.1">
    <property type="nucleotide sequence ID" value="XM_018218471.1"/>
</dbReference>
<dbReference type="OrthoDB" id="10261433at2759"/>
<dbReference type="InterPro" id="IPR050103">
    <property type="entry name" value="Class-III_PLP-dep_AT"/>
</dbReference>
<keyword evidence="11" id="KW-1185">Reference proteome</keyword>
<dbReference type="GO" id="GO:0004587">
    <property type="term" value="F:ornithine aminotransferase activity"/>
    <property type="evidence" value="ECO:0007669"/>
    <property type="project" value="UniProtKB-EC"/>
</dbReference>
<dbReference type="GO" id="GO:0019544">
    <property type="term" value="P:L-arginine catabolic process to L-glutamate"/>
    <property type="evidence" value="ECO:0007669"/>
    <property type="project" value="TreeGrafter"/>
</dbReference>
<dbReference type="PANTHER" id="PTHR11986:SF18">
    <property type="entry name" value="ORNITHINE AMINOTRANSFERASE, MITOCHONDRIAL"/>
    <property type="match status" value="1"/>
</dbReference>
<accession>A0A194X9F3</accession>
<dbReference type="PIRSF" id="PIRSF000521">
    <property type="entry name" value="Transaminase_4ab_Lys_Orn"/>
    <property type="match status" value="1"/>
</dbReference>
<keyword evidence="5 9" id="KW-0032">Aminotransferase</keyword>
<dbReference type="GO" id="GO:0005737">
    <property type="term" value="C:cytoplasm"/>
    <property type="evidence" value="ECO:0007669"/>
    <property type="project" value="TreeGrafter"/>
</dbReference>
<dbReference type="NCBIfam" id="TIGR01885">
    <property type="entry name" value="Orn_aminotrans"/>
    <property type="match status" value="1"/>
</dbReference>
<evidence type="ECO:0000256" key="6">
    <source>
        <dbReference type="ARBA" id="ARBA00022679"/>
    </source>
</evidence>
<dbReference type="GO" id="GO:0010121">
    <property type="term" value="P:L-arginine catabolic process to proline via ornithine"/>
    <property type="evidence" value="ECO:0007669"/>
    <property type="project" value="TreeGrafter"/>
</dbReference>
<dbReference type="PANTHER" id="PTHR11986">
    <property type="entry name" value="AMINOTRANSFERASE CLASS III"/>
    <property type="match status" value="1"/>
</dbReference>
<dbReference type="STRING" id="149040.A0A194X9F3"/>
<dbReference type="Pfam" id="PF00202">
    <property type="entry name" value="Aminotran_3"/>
    <property type="match status" value="1"/>
</dbReference>
<name>A0A194X9F3_MOLSC</name>
<dbReference type="Gene3D" id="3.40.640.10">
    <property type="entry name" value="Type I PLP-dependent aspartate aminotransferase-like (Major domain)"/>
    <property type="match status" value="1"/>
</dbReference>
<organism evidence="10 11">
    <name type="scientific">Mollisia scopiformis</name>
    <name type="common">Conifer needle endophyte fungus</name>
    <name type="synonym">Phialocephala scopiformis</name>
    <dbReference type="NCBI Taxonomy" id="149040"/>
    <lineage>
        <taxon>Eukaryota</taxon>
        <taxon>Fungi</taxon>
        <taxon>Dikarya</taxon>
        <taxon>Ascomycota</taxon>
        <taxon>Pezizomycotina</taxon>
        <taxon>Leotiomycetes</taxon>
        <taxon>Helotiales</taxon>
        <taxon>Mollisiaceae</taxon>
        <taxon>Mollisia</taxon>
    </lineage>
</organism>
<dbReference type="EC" id="2.6.1.13" evidence="4 9"/>
<dbReference type="CDD" id="cd00610">
    <property type="entry name" value="OAT_like"/>
    <property type="match status" value="1"/>
</dbReference>
<dbReference type="GO" id="GO:0042802">
    <property type="term" value="F:identical protein binding"/>
    <property type="evidence" value="ECO:0007669"/>
    <property type="project" value="TreeGrafter"/>
</dbReference>
<evidence type="ECO:0000256" key="4">
    <source>
        <dbReference type="ARBA" id="ARBA00012924"/>
    </source>
</evidence>
<dbReference type="SUPFAM" id="SSF53383">
    <property type="entry name" value="PLP-dependent transferases"/>
    <property type="match status" value="1"/>
</dbReference>
<keyword evidence="7 8" id="KW-0663">Pyridoxal phosphate</keyword>
<gene>
    <name evidence="10" type="ORF">LY89DRAFT_719130</name>
</gene>
<reference evidence="10 11" key="1">
    <citation type="submission" date="2015-10" db="EMBL/GenBank/DDBJ databases">
        <title>Full genome of DAOMC 229536 Phialocephala scopiformis, a fungal endophyte of spruce producing the potent anti-insectan compound rugulosin.</title>
        <authorList>
            <consortium name="DOE Joint Genome Institute"/>
            <person name="Walker A.K."/>
            <person name="Frasz S.L."/>
            <person name="Seifert K.A."/>
            <person name="Miller J.D."/>
            <person name="Mondo S.J."/>
            <person name="Labutti K."/>
            <person name="Lipzen A."/>
            <person name="Dockter R."/>
            <person name="Kennedy M."/>
            <person name="Grigoriev I.V."/>
            <person name="Spatafora J.W."/>
        </authorList>
    </citation>
    <scope>NUCLEOTIDE SEQUENCE [LARGE SCALE GENOMIC DNA]</scope>
    <source>
        <strain evidence="10 11">CBS 120377</strain>
    </source>
</reference>